<dbReference type="RefSeq" id="WP_183189160.1">
    <property type="nucleotide sequence ID" value="NZ_JACICD010000002.1"/>
</dbReference>
<dbReference type="PANTHER" id="PTHR43245:SF13">
    <property type="entry name" value="UDP-D-APIOSE_UDP-D-XYLOSE SYNTHASE 2"/>
    <property type="match status" value="1"/>
</dbReference>
<dbReference type="EMBL" id="JACICD010000002">
    <property type="protein sequence ID" value="MBB3771017.1"/>
    <property type="molecule type" value="Genomic_DNA"/>
</dbReference>
<dbReference type="Gene3D" id="3.40.50.720">
    <property type="entry name" value="NAD(P)-binding Rossmann-like Domain"/>
    <property type="match status" value="1"/>
</dbReference>
<dbReference type="SUPFAM" id="SSF51735">
    <property type="entry name" value="NAD(P)-binding Rossmann-fold domains"/>
    <property type="match status" value="1"/>
</dbReference>
<reference evidence="2 3" key="1">
    <citation type="submission" date="2020-08" db="EMBL/GenBank/DDBJ databases">
        <title>Genomic Encyclopedia of Type Strains, Phase IV (KMG-IV): sequencing the most valuable type-strain genomes for metagenomic binning, comparative biology and taxonomic classification.</title>
        <authorList>
            <person name="Goeker M."/>
        </authorList>
    </citation>
    <scope>NUCLEOTIDE SEQUENCE [LARGE SCALE GENOMIC DNA]</scope>
    <source>
        <strain evidence="2 3">DSM 5895</strain>
    </source>
</reference>
<dbReference type="PANTHER" id="PTHR43245">
    <property type="entry name" value="BIFUNCTIONAL POLYMYXIN RESISTANCE PROTEIN ARNA"/>
    <property type="match status" value="1"/>
</dbReference>
<dbReference type="AlphaFoldDB" id="A0A839Z9I5"/>
<dbReference type="InterPro" id="IPR050177">
    <property type="entry name" value="Lipid_A_modif_metabolic_enz"/>
</dbReference>
<dbReference type="Proteomes" id="UP000533469">
    <property type="component" value="Unassembled WGS sequence"/>
</dbReference>
<accession>A0A839Z9I5</accession>
<comment type="caution">
    <text evidence="2">The sequence shown here is derived from an EMBL/GenBank/DDBJ whole genome shotgun (WGS) entry which is preliminary data.</text>
</comment>
<name>A0A839Z9I5_9HYPH</name>
<gene>
    <name evidence="2" type="ORF">FHS55_001612</name>
</gene>
<sequence length="354" mass="40176">MRVLILGGTGAMGNHLVKLLDDRGFEIAVTSRSREGSKGRVRYIRGDAQDPAFVGELLKERWDCVVDFMVYTTQSFSAQADRFLSSTAQYVFLSSARVFAGSDRPITEDSPRLLDASTDKDYLATDEYALTKARQENRLMDSGRQNWTIIRPYITYGEERLQLGHLEKEHWLYRALHGRTILFSRDICARQSTLTYGLDVARAMAATIGNPKAQGQAFNMAGRNPILWSDVLDLYVEVLETHLGRKPKVVLQNLPDTLAWSPAPAQVRYDRLYNRVFDTGKIDTLIDSGDFVTPREGLRDCLTAFLKSPRFLAIDWRREGVKDRFTRERMSLSEVSGMKNAVKYSVCRYMSAGN</sequence>
<keyword evidence="3" id="KW-1185">Reference proteome</keyword>
<evidence type="ECO:0000313" key="3">
    <source>
        <dbReference type="Proteomes" id="UP000533469"/>
    </source>
</evidence>
<dbReference type="InterPro" id="IPR036291">
    <property type="entry name" value="NAD(P)-bd_dom_sf"/>
</dbReference>
<dbReference type="InterPro" id="IPR001509">
    <property type="entry name" value="Epimerase_deHydtase"/>
</dbReference>
<dbReference type="Pfam" id="PF01370">
    <property type="entry name" value="Epimerase"/>
    <property type="match status" value="1"/>
</dbReference>
<feature type="domain" description="NAD-dependent epimerase/dehydratase" evidence="1">
    <location>
        <begin position="3"/>
        <end position="220"/>
    </location>
</feature>
<organism evidence="2 3">
    <name type="scientific">Ancylobacter tetraedralis</name>
    <dbReference type="NCBI Taxonomy" id="217068"/>
    <lineage>
        <taxon>Bacteria</taxon>
        <taxon>Pseudomonadati</taxon>
        <taxon>Pseudomonadota</taxon>
        <taxon>Alphaproteobacteria</taxon>
        <taxon>Hyphomicrobiales</taxon>
        <taxon>Xanthobacteraceae</taxon>
        <taxon>Ancylobacter</taxon>
    </lineage>
</organism>
<protein>
    <submittedName>
        <fullName evidence="2">Nucleoside-diphosphate-sugar epimerase</fullName>
    </submittedName>
</protein>
<proteinExistence type="predicted"/>
<evidence type="ECO:0000313" key="2">
    <source>
        <dbReference type="EMBL" id="MBB3771017.1"/>
    </source>
</evidence>
<evidence type="ECO:0000259" key="1">
    <source>
        <dbReference type="Pfam" id="PF01370"/>
    </source>
</evidence>